<keyword evidence="3" id="KW-1003">Cell membrane</keyword>
<feature type="transmembrane region" description="Helical" evidence="8">
    <location>
        <begin position="42"/>
        <end position="63"/>
    </location>
</feature>
<gene>
    <name evidence="10" type="ORF">L618_000500002460</name>
</gene>
<accession>A0A562DK42</accession>
<evidence type="ECO:0000313" key="10">
    <source>
        <dbReference type="EMBL" id="TWH09926.1"/>
    </source>
</evidence>
<dbReference type="PANTHER" id="PTHR23513">
    <property type="entry name" value="INTEGRAL MEMBRANE EFFLUX PROTEIN-RELATED"/>
    <property type="match status" value="1"/>
</dbReference>
<evidence type="ECO:0000256" key="8">
    <source>
        <dbReference type="SAM" id="Phobius"/>
    </source>
</evidence>
<dbReference type="Gene3D" id="1.20.1250.20">
    <property type="entry name" value="MFS general substrate transporter like domains"/>
    <property type="match status" value="1"/>
</dbReference>
<feature type="transmembrane region" description="Helical" evidence="8">
    <location>
        <begin position="311"/>
        <end position="331"/>
    </location>
</feature>
<dbReference type="PROSITE" id="PS50850">
    <property type="entry name" value="MFS"/>
    <property type="match status" value="1"/>
</dbReference>
<feature type="transmembrane region" description="Helical" evidence="8">
    <location>
        <begin position="253"/>
        <end position="273"/>
    </location>
</feature>
<dbReference type="InterPro" id="IPR020846">
    <property type="entry name" value="MFS_dom"/>
</dbReference>
<feature type="transmembrane region" description="Helical" evidence="8">
    <location>
        <begin position="219"/>
        <end position="241"/>
    </location>
</feature>
<protein>
    <submittedName>
        <fullName evidence="10">Putative MFS family arabinose efflux permease</fullName>
    </submittedName>
</protein>
<evidence type="ECO:0000313" key="11">
    <source>
        <dbReference type="Proteomes" id="UP000317573"/>
    </source>
</evidence>
<feature type="transmembrane region" description="Helical" evidence="8">
    <location>
        <begin position="343"/>
        <end position="365"/>
    </location>
</feature>
<comment type="caution">
    <text evidence="10">The sequence shown here is derived from an EMBL/GenBank/DDBJ whole genome shotgun (WGS) entry which is preliminary data.</text>
</comment>
<dbReference type="AlphaFoldDB" id="A0A562DK42"/>
<dbReference type="SUPFAM" id="SSF103473">
    <property type="entry name" value="MFS general substrate transporter"/>
    <property type="match status" value="1"/>
</dbReference>
<feature type="transmembrane region" description="Helical" evidence="8">
    <location>
        <begin position="12"/>
        <end position="36"/>
    </location>
</feature>
<keyword evidence="2" id="KW-0813">Transport</keyword>
<dbReference type="CDD" id="cd06173">
    <property type="entry name" value="MFS_MefA_like"/>
    <property type="match status" value="1"/>
</dbReference>
<keyword evidence="5 8" id="KW-1133">Transmembrane helix</keyword>
<dbReference type="InterPro" id="IPR036259">
    <property type="entry name" value="MFS_trans_sf"/>
</dbReference>
<dbReference type="Pfam" id="PF05977">
    <property type="entry name" value="MFS_3"/>
    <property type="match status" value="1"/>
</dbReference>
<feature type="transmembrane region" description="Helical" evidence="8">
    <location>
        <begin position="102"/>
        <end position="125"/>
    </location>
</feature>
<comment type="subcellular location">
    <subcellularLocation>
        <location evidence="1">Cell membrane</location>
        <topology evidence="1">Multi-pass membrane protein</topology>
    </subcellularLocation>
</comment>
<proteinExistence type="predicted"/>
<evidence type="ECO:0000256" key="5">
    <source>
        <dbReference type="ARBA" id="ARBA00022989"/>
    </source>
</evidence>
<feature type="transmembrane region" description="Helical" evidence="8">
    <location>
        <begin position="170"/>
        <end position="191"/>
    </location>
</feature>
<evidence type="ECO:0000259" key="9">
    <source>
        <dbReference type="PROSITE" id="PS50850"/>
    </source>
</evidence>
<keyword evidence="6 8" id="KW-0472">Membrane</keyword>
<evidence type="ECO:0000256" key="4">
    <source>
        <dbReference type="ARBA" id="ARBA00022692"/>
    </source>
</evidence>
<dbReference type="EMBL" id="VLJT01000050">
    <property type="protein sequence ID" value="TWH09926.1"/>
    <property type="molecule type" value="Genomic_DNA"/>
</dbReference>
<feature type="transmembrane region" description="Helical" evidence="8">
    <location>
        <begin position="75"/>
        <end position="96"/>
    </location>
</feature>
<dbReference type="PANTHER" id="PTHR23513:SF11">
    <property type="entry name" value="STAPHYLOFERRIN A TRANSPORTER"/>
    <property type="match status" value="1"/>
</dbReference>
<keyword evidence="4 8" id="KW-0812">Transmembrane</keyword>
<feature type="transmembrane region" description="Helical" evidence="8">
    <location>
        <begin position="285"/>
        <end position="305"/>
    </location>
</feature>
<reference evidence="10 11" key="1">
    <citation type="submission" date="2019-07" db="EMBL/GenBank/DDBJ databases">
        <title>Genome sequencing of lignin-degrading bacterial isolates.</title>
        <authorList>
            <person name="Gladden J."/>
        </authorList>
    </citation>
    <scope>NUCLEOTIDE SEQUENCE [LARGE SCALE GENOMIC DNA]</scope>
    <source>
        <strain evidence="10 11">J45</strain>
    </source>
</reference>
<dbReference type="Proteomes" id="UP000317573">
    <property type="component" value="Unassembled WGS sequence"/>
</dbReference>
<organism evidence="10 11">
    <name type="scientific">Rhodococcus rhodochrous J45</name>
    <dbReference type="NCBI Taxonomy" id="935266"/>
    <lineage>
        <taxon>Bacteria</taxon>
        <taxon>Bacillati</taxon>
        <taxon>Actinomycetota</taxon>
        <taxon>Actinomycetes</taxon>
        <taxon>Mycobacteriales</taxon>
        <taxon>Nocardiaceae</taxon>
        <taxon>Rhodococcus</taxon>
    </lineage>
</organism>
<dbReference type="InterPro" id="IPR010290">
    <property type="entry name" value="TM_effector"/>
</dbReference>
<dbReference type="GO" id="GO:0022857">
    <property type="term" value="F:transmembrane transporter activity"/>
    <property type="evidence" value="ECO:0007669"/>
    <property type="project" value="InterPro"/>
</dbReference>
<evidence type="ECO:0000256" key="7">
    <source>
        <dbReference type="SAM" id="MobiDB-lite"/>
    </source>
</evidence>
<evidence type="ECO:0000256" key="2">
    <source>
        <dbReference type="ARBA" id="ARBA00022448"/>
    </source>
</evidence>
<evidence type="ECO:0000256" key="1">
    <source>
        <dbReference type="ARBA" id="ARBA00004651"/>
    </source>
</evidence>
<feature type="transmembrane region" description="Helical" evidence="8">
    <location>
        <begin position="146"/>
        <end position="164"/>
    </location>
</feature>
<name>A0A562DK42_RHORH</name>
<feature type="transmembrane region" description="Helical" evidence="8">
    <location>
        <begin position="371"/>
        <end position="391"/>
    </location>
</feature>
<feature type="domain" description="Major facilitator superfamily (MFS) profile" evidence="9">
    <location>
        <begin position="9"/>
        <end position="396"/>
    </location>
</feature>
<dbReference type="RefSeq" id="WP_145693017.1">
    <property type="nucleotide sequence ID" value="NZ_VLJT01000050.1"/>
</dbReference>
<evidence type="ECO:0000256" key="3">
    <source>
        <dbReference type="ARBA" id="ARBA00022475"/>
    </source>
</evidence>
<evidence type="ECO:0000256" key="6">
    <source>
        <dbReference type="ARBA" id="ARBA00023136"/>
    </source>
</evidence>
<sequence length="429" mass="44944">MFEALRHRGFVVFLTGAFLTNTGGWFQSLAVPFVLFQITGSAAWVGLATAAQFVPIMVLGPYAGALADRVDRRLLVLWMQLMRSLVALAICVCWLAEWHSPWLLLTLAVLTGIAQGVSMPSWQALTNDYAPRGSLASAASLNTIQFNLARSFGPAVAGVVLFWWGPAVAFAVTFVMVLSVVVALIVAKPVNAPAPAARGSRKSGRFVEGLRYTRSTPGVLTAMTVVLVTGTLGMPIFQHVITFSEDVFDSGELGLAALNLGLGIGTMAGIPLLGRALRRVGRSTVALVAFIGFGITLALFAIAPITATATAATVGVGVFFLLALTIGQSTVQVLVADHIRGRVLSVSVMVYTGSVALGAALQGAVADLIGLRSTVGFAALLLVVAAVVLRFGPRGLRLSRLDDPAEIVPVPSTPVPERTPVAERTTSDV</sequence>
<feature type="region of interest" description="Disordered" evidence="7">
    <location>
        <begin position="409"/>
        <end position="429"/>
    </location>
</feature>
<dbReference type="GO" id="GO:0005886">
    <property type="term" value="C:plasma membrane"/>
    <property type="evidence" value="ECO:0007669"/>
    <property type="project" value="UniProtKB-SubCell"/>
</dbReference>